<accession>W3XMD6</accession>
<sequence>MPHSLSSKSAPVVIVGAGVFGLSTALHLAQRGYTNVKVFDRQAYQQSQYRYNDGCDAASADVNKIIRAAYGSQFGYQTLALDAISKWKMWNEEIRSGKTTPPGFSTSDKLFVNNGTVTMTSGLELDQFEKDTLESMERMGLRDTQINLHDLEHVQRAQAKGFGFAVNAFDIKNISSTLDVQSGFVYADRACHFARHKSESLGVKFVLGSPQGVFSSFLENAQGHIAGVKTADGASHAAELTIMACGGWTPALLPQLDHLCETTAGSVIMFQLPPDQALWSKFAPENFPTWSFDIRRGEYGGLYGFARDPEGVVKIGYRGTKFTNPQTQADGTARSVPATRWTQQSIREIPEIAARTIKNFVQEQLPELLDCATTSRLCWYTDSYDNHFVIDFVPQTKGLMVATGGSGHGFKFLPNLGEHVVDRIEGKTNDFLQDWAWRARDAGAKSYNSIMEGVSSDRSLHRQPLVNFDRSAKHNSRLQE</sequence>
<dbReference type="Pfam" id="PF01266">
    <property type="entry name" value="DAO"/>
    <property type="match status" value="1"/>
</dbReference>
<evidence type="ECO:0000256" key="3">
    <source>
        <dbReference type="ARBA" id="ARBA00022630"/>
    </source>
</evidence>
<protein>
    <recommendedName>
        <fullName evidence="6">FAD dependent oxidoreductase domain-containing protein</fullName>
    </recommendedName>
</protein>
<gene>
    <name evidence="7" type="ORF">PFICI_00480</name>
</gene>
<dbReference type="HOGENOM" id="CLU_007884_0_0_1"/>
<dbReference type="GO" id="GO:0050660">
    <property type="term" value="F:flavin adenine dinucleotide binding"/>
    <property type="evidence" value="ECO:0007669"/>
    <property type="project" value="InterPro"/>
</dbReference>
<dbReference type="GeneID" id="19265493"/>
<evidence type="ECO:0000313" key="7">
    <source>
        <dbReference type="EMBL" id="ETS86652.1"/>
    </source>
</evidence>
<dbReference type="KEGG" id="pfy:PFICI_00480"/>
<evidence type="ECO:0000259" key="6">
    <source>
        <dbReference type="Pfam" id="PF01266"/>
    </source>
</evidence>
<evidence type="ECO:0000256" key="5">
    <source>
        <dbReference type="ARBA" id="ARBA00023002"/>
    </source>
</evidence>
<dbReference type="EMBL" id="KI912109">
    <property type="protein sequence ID" value="ETS86652.1"/>
    <property type="molecule type" value="Genomic_DNA"/>
</dbReference>
<dbReference type="RefSeq" id="XP_007827252.1">
    <property type="nucleotide sequence ID" value="XM_007829061.1"/>
</dbReference>
<dbReference type="InterPro" id="IPR036188">
    <property type="entry name" value="FAD/NAD-bd_sf"/>
</dbReference>
<dbReference type="InParanoid" id="W3XMD6"/>
<dbReference type="Gene3D" id="3.30.9.10">
    <property type="entry name" value="D-Amino Acid Oxidase, subunit A, domain 2"/>
    <property type="match status" value="1"/>
</dbReference>
<comment type="cofactor">
    <cofactor evidence="1">
        <name>FAD</name>
        <dbReference type="ChEBI" id="CHEBI:57692"/>
    </cofactor>
</comment>
<name>W3XMD6_PESFW</name>
<organism evidence="7 8">
    <name type="scientific">Pestalotiopsis fici (strain W106-1 / CGMCC3.15140)</name>
    <dbReference type="NCBI Taxonomy" id="1229662"/>
    <lineage>
        <taxon>Eukaryota</taxon>
        <taxon>Fungi</taxon>
        <taxon>Dikarya</taxon>
        <taxon>Ascomycota</taxon>
        <taxon>Pezizomycotina</taxon>
        <taxon>Sordariomycetes</taxon>
        <taxon>Xylariomycetidae</taxon>
        <taxon>Amphisphaeriales</taxon>
        <taxon>Sporocadaceae</taxon>
        <taxon>Pestalotiopsis</taxon>
    </lineage>
</organism>
<dbReference type="AlphaFoldDB" id="W3XMD6"/>
<dbReference type="OrthoDB" id="2219495at2759"/>
<keyword evidence="8" id="KW-1185">Reference proteome</keyword>
<dbReference type="Gene3D" id="3.50.50.60">
    <property type="entry name" value="FAD/NAD(P)-binding domain"/>
    <property type="match status" value="1"/>
</dbReference>
<dbReference type="OMA" id="VINCGPW"/>
<dbReference type="GO" id="GO:0008115">
    <property type="term" value="F:sarcosine oxidase activity"/>
    <property type="evidence" value="ECO:0007669"/>
    <property type="project" value="TreeGrafter"/>
</dbReference>
<reference evidence="8" key="1">
    <citation type="journal article" date="2015" name="BMC Genomics">
        <title>Genomic and transcriptomic analysis of the endophytic fungus Pestalotiopsis fici reveals its lifestyle and high potential for synthesis of natural products.</title>
        <authorList>
            <person name="Wang X."/>
            <person name="Zhang X."/>
            <person name="Liu L."/>
            <person name="Xiang M."/>
            <person name="Wang W."/>
            <person name="Sun X."/>
            <person name="Che Y."/>
            <person name="Guo L."/>
            <person name="Liu G."/>
            <person name="Guo L."/>
            <person name="Wang C."/>
            <person name="Yin W.B."/>
            <person name="Stadler M."/>
            <person name="Zhang X."/>
            <person name="Liu X."/>
        </authorList>
    </citation>
    <scope>NUCLEOTIDE SEQUENCE [LARGE SCALE GENOMIC DNA]</scope>
    <source>
        <strain evidence="8">W106-1 / CGMCC3.15140</strain>
    </source>
</reference>
<dbReference type="SUPFAM" id="SSF51905">
    <property type="entry name" value="FAD/NAD(P)-binding domain"/>
    <property type="match status" value="1"/>
</dbReference>
<dbReference type="InterPro" id="IPR006076">
    <property type="entry name" value="FAD-dep_OxRdtase"/>
</dbReference>
<keyword evidence="3" id="KW-0285">Flavoprotein</keyword>
<dbReference type="eggNOG" id="KOG2820">
    <property type="taxonomic scope" value="Eukaryota"/>
</dbReference>
<dbReference type="Proteomes" id="UP000030651">
    <property type="component" value="Unassembled WGS sequence"/>
</dbReference>
<feature type="domain" description="FAD dependent oxidoreductase" evidence="6">
    <location>
        <begin position="12"/>
        <end position="423"/>
    </location>
</feature>
<dbReference type="PANTHER" id="PTHR10961">
    <property type="entry name" value="PEROXISOMAL SARCOSINE OXIDASE"/>
    <property type="match status" value="1"/>
</dbReference>
<dbReference type="PANTHER" id="PTHR10961:SF15">
    <property type="entry name" value="FAD DEPENDENT OXIDOREDUCTASE DOMAIN-CONTAINING PROTEIN"/>
    <property type="match status" value="1"/>
</dbReference>
<comment type="similarity">
    <text evidence="2">Belongs to the MSOX/MTOX family.</text>
</comment>
<evidence type="ECO:0000313" key="8">
    <source>
        <dbReference type="Proteomes" id="UP000030651"/>
    </source>
</evidence>
<evidence type="ECO:0000256" key="2">
    <source>
        <dbReference type="ARBA" id="ARBA00010989"/>
    </source>
</evidence>
<dbReference type="InterPro" id="IPR045170">
    <property type="entry name" value="MTOX"/>
</dbReference>
<keyword evidence="5" id="KW-0560">Oxidoreductase</keyword>
<proteinExistence type="inferred from homology"/>
<evidence type="ECO:0000256" key="1">
    <source>
        <dbReference type="ARBA" id="ARBA00001974"/>
    </source>
</evidence>
<evidence type="ECO:0000256" key="4">
    <source>
        <dbReference type="ARBA" id="ARBA00022827"/>
    </source>
</evidence>
<keyword evidence="4" id="KW-0274">FAD</keyword>